<name>A0A5K7ZM50_9BACT</name>
<dbReference type="Gene3D" id="2.170.130.10">
    <property type="entry name" value="TonB-dependent receptor, plug domain"/>
    <property type="match status" value="1"/>
</dbReference>
<dbReference type="SUPFAM" id="SSF56935">
    <property type="entry name" value="Porins"/>
    <property type="match status" value="1"/>
</dbReference>
<evidence type="ECO:0000313" key="6">
    <source>
        <dbReference type="Proteomes" id="UP000425960"/>
    </source>
</evidence>
<sequence length="224" mass="24250">MKLQKVVRWVVAGLMLCVSPVLGENTDGAEETVSELDTMVVTAGRVEEEIEDVTSNITVISEEDIQQSSAHDLGDLLQEQGFMTREYPNSVTVVDIRGFKTDIYDSELEGYVLILVDGVRAGTGQLNKINIDNVERVEIIRGPGSVQYGASAMGGVINVITKKGHGKPSIYVEQTLGSWEFEKTAVGGSGKINAFDFSFSASTESQGDYSTAEGETYYSSSHMS</sequence>
<dbReference type="PROSITE" id="PS52016">
    <property type="entry name" value="TONB_DEPENDENT_REC_3"/>
    <property type="match status" value="1"/>
</dbReference>
<accession>A0A5K7ZM50</accession>
<dbReference type="GO" id="GO:0044718">
    <property type="term" value="P:siderophore transmembrane transport"/>
    <property type="evidence" value="ECO:0007669"/>
    <property type="project" value="TreeGrafter"/>
</dbReference>
<dbReference type="PANTHER" id="PTHR30069:SF29">
    <property type="entry name" value="HEMOGLOBIN AND HEMOGLOBIN-HAPTOGLOBIN-BINDING PROTEIN 1-RELATED"/>
    <property type="match status" value="1"/>
</dbReference>
<feature type="chain" id="PRO_5024395309" description="TonB-dependent receptor plug domain-containing protein" evidence="3">
    <location>
        <begin position="24"/>
        <end position="224"/>
    </location>
</feature>
<evidence type="ECO:0000256" key="2">
    <source>
        <dbReference type="PROSITE-ProRule" id="PRU01360"/>
    </source>
</evidence>
<feature type="signal peptide" evidence="3">
    <location>
        <begin position="1"/>
        <end position="23"/>
    </location>
</feature>
<feature type="domain" description="TonB-dependent receptor plug" evidence="4">
    <location>
        <begin position="50"/>
        <end position="156"/>
    </location>
</feature>
<organism evidence="5 6">
    <name type="scientific">Desulfosarcina ovata subsp. sediminis</name>
    <dbReference type="NCBI Taxonomy" id="885957"/>
    <lineage>
        <taxon>Bacteria</taxon>
        <taxon>Pseudomonadati</taxon>
        <taxon>Thermodesulfobacteriota</taxon>
        <taxon>Desulfobacteria</taxon>
        <taxon>Desulfobacterales</taxon>
        <taxon>Desulfosarcinaceae</taxon>
        <taxon>Desulfosarcina</taxon>
    </lineage>
</organism>
<dbReference type="GO" id="GO:0009279">
    <property type="term" value="C:cell outer membrane"/>
    <property type="evidence" value="ECO:0007669"/>
    <property type="project" value="UniProtKB-SubCell"/>
</dbReference>
<dbReference type="InterPro" id="IPR039426">
    <property type="entry name" value="TonB-dep_rcpt-like"/>
</dbReference>
<keyword evidence="2" id="KW-0998">Cell outer membrane</keyword>
<dbReference type="InterPro" id="IPR037066">
    <property type="entry name" value="Plug_dom_sf"/>
</dbReference>
<dbReference type="RefSeq" id="WP_173179475.1">
    <property type="nucleotide sequence ID" value="NZ_AP021876.1"/>
</dbReference>
<dbReference type="InterPro" id="IPR012910">
    <property type="entry name" value="Plug_dom"/>
</dbReference>
<evidence type="ECO:0000256" key="3">
    <source>
        <dbReference type="SAM" id="SignalP"/>
    </source>
</evidence>
<dbReference type="Pfam" id="PF07715">
    <property type="entry name" value="Plug"/>
    <property type="match status" value="1"/>
</dbReference>
<protein>
    <recommendedName>
        <fullName evidence="4">TonB-dependent receptor plug domain-containing protein</fullName>
    </recommendedName>
</protein>
<dbReference type="PANTHER" id="PTHR30069">
    <property type="entry name" value="TONB-DEPENDENT OUTER MEMBRANE RECEPTOR"/>
    <property type="match status" value="1"/>
</dbReference>
<gene>
    <name evidence="5" type="ORF">DSCO28_31400</name>
</gene>
<evidence type="ECO:0000259" key="4">
    <source>
        <dbReference type="Pfam" id="PF07715"/>
    </source>
</evidence>
<keyword evidence="2" id="KW-0812">Transmembrane</keyword>
<evidence type="ECO:0000256" key="1">
    <source>
        <dbReference type="ARBA" id="ARBA00022729"/>
    </source>
</evidence>
<dbReference type="EMBL" id="AP021876">
    <property type="protein sequence ID" value="BBO82574.1"/>
    <property type="molecule type" value="Genomic_DNA"/>
</dbReference>
<evidence type="ECO:0000313" key="5">
    <source>
        <dbReference type="EMBL" id="BBO82574.1"/>
    </source>
</evidence>
<dbReference type="AlphaFoldDB" id="A0A5K7ZM50"/>
<comment type="similarity">
    <text evidence="2">Belongs to the TonB-dependent receptor family.</text>
</comment>
<keyword evidence="2" id="KW-0813">Transport</keyword>
<dbReference type="KEGG" id="dov:DSCO28_31400"/>
<comment type="subcellular location">
    <subcellularLocation>
        <location evidence="2">Cell outer membrane</location>
        <topology evidence="2">Multi-pass membrane protein</topology>
    </subcellularLocation>
</comment>
<reference evidence="5 6" key="1">
    <citation type="submission" date="2019-11" db="EMBL/GenBank/DDBJ databases">
        <title>Comparative genomics of hydrocarbon-degrading Desulfosarcina strains.</title>
        <authorList>
            <person name="Watanabe M."/>
            <person name="Kojima H."/>
            <person name="Fukui M."/>
        </authorList>
    </citation>
    <scope>NUCLEOTIDE SEQUENCE [LARGE SCALE GENOMIC DNA]</scope>
    <source>
        <strain evidence="5 6">28bB2T</strain>
    </source>
</reference>
<keyword evidence="1 3" id="KW-0732">Signal</keyword>
<keyword evidence="2" id="KW-0472">Membrane</keyword>
<proteinExistence type="inferred from homology"/>
<dbReference type="GO" id="GO:0015344">
    <property type="term" value="F:siderophore uptake transmembrane transporter activity"/>
    <property type="evidence" value="ECO:0007669"/>
    <property type="project" value="TreeGrafter"/>
</dbReference>
<keyword evidence="2" id="KW-1134">Transmembrane beta strand</keyword>
<dbReference type="Proteomes" id="UP000425960">
    <property type="component" value="Chromosome"/>
</dbReference>